<dbReference type="Proteomes" id="UP000190198">
    <property type="component" value="Unassembled WGS sequence"/>
</dbReference>
<keyword evidence="5" id="KW-0808">Transferase</keyword>
<dbReference type="HAMAP" id="MF_00376">
    <property type="entry name" value="Dephospho_CoA_kinase"/>
    <property type="match status" value="1"/>
</dbReference>
<feature type="binding site" evidence="5">
    <location>
        <begin position="11"/>
        <end position="16"/>
    </location>
    <ligand>
        <name>ATP</name>
        <dbReference type="ChEBI" id="CHEBI:30616"/>
    </ligand>
</feature>
<dbReference type="InterPro" id="IPR001977">
    <property type="entry name" value="Depp_CoAkinase"/>
</dbReference>
<evidence type="ECO:0000256" key="2">
    <source>
        <dbReference type="ARBA" id="ARBA00022741"/>
    </source>
</evidence>
<dbReference type="AlphaFoldDB" id="A0A1T2LCD5"/>
<keyword evidence="4 5" id="KW-0173">Coenzyme A biosynthesis</keyword>
<dbReference type="Pfam" id="PF01121">
    <property type="entry name" value="CoaE"/>
    <property type="match status" value="1"/>
</dbReference>
<evidence type="ECO:0000313" key="7">
    <source>
        <dbReference type="EMBL" id="OOZ42606.1"/>
    </source>
</evidence>
<organism evidence="7 8">
    <name type="scientific">Solemya elarraichensis gill symbiont</name>
    <dbReference type="NCBI Taxonomy" id="1918949"/>
    <lineage>
        <taxon>Bacteria</taxon>
        <taxon>Pseudomonadati</taxon>
        <taxon>Pseudomonadota</taxon>
        <taxon>Gammaproteobacteria</taxon>
        <taxon>sulfur-oxidizing symbionts</taxon>
    </lineage>
</organism>
<accession>A0A1T2LCD5</accession>
<gene>
    <name evidence="5" type="primary">coaE</name>
    <name evidence="7" type="ORF">BOW52_02420</name>
</gene>
<keyword evidence="5 7" id="KW-0418">Kinase</keyword>
<keyword evidence="8" id="KW-1185">Reference proteome</keyword>
<proteinExistence type="inferred from homology"/>
<evidence type="ECO:0000256" key="3">
    <source>
        <dbReference type="ARBA" id="ARBA00022840"/>
    </source>
</evidence>
<comment type="function">
    <text evidence="5">Catalyzes the phosphorylation of the 3'-hydroxyl group of dephosphocoenzyme A to form coenzyme A.</text>
</comment>
<dbReference type="GO" id="GO:0004140">
    <property type="term" value="F:dephospho-CoA kinase activity"/>
    <property type="evidence" value="ECO:0007669"/>
    <property type="project" value="UniProtKB-UniRule"/>
</dbReference>
<evidence type="ECO:0000256" key="5">
    <source>
        <dbReference type="HAMAP-Rule" id="MF_00376"/>
    </source>
</evidence>
<dbReference type="InterPro" id="IPR027417">
    <property type="entry name" value="P-loop_NTPase"/>
</dbReference>
<dbReference type="SUPFAM" id="SSF52540">
    <property type="entry name" value="P-loop containing nucleoside triphosphate hydrolases"/>
    <property type="match status" value="1"/>
</dbReference>
<dbReference type="PANTHER" id="PTHR10695">
    <property type="entry name" value="DEPHOSPHO-COA KINASE-RELATED"/>
    <property type="match status" value="1"/>
</dbReference>
<evidence type="ECO:0000256" key="6">
    <source>
        <dbReference type="NCBIfam" id="TIGR00152"/>
    </source>
</evidence>
<comment type="catalytic activity">
    <reaction evidence="5">
        <text>3'-dephospho-CoA + ATP = ADP + CoA + H(+)</text>
        <dbReference type="Rhea" id="RHEA:18245"/>
        <dbReference type="ChEBI" id="CHEBI:15378"/>
        <dbReference type="ChEBI" id="CHEBI:30616"/>
        <dbReference type="ChEBI" id="CHEBI:57287"/>
        <dbReference type="ChEBI" id="CHEBI:57328"/>
        <dbReference type="ChEBI" id="CHEBI:456216"/>
        <dbReference type="EC" id="2.7.1.24"/>
    </reaction>
</comment>
<keyword evidence="3 5" id="KW-0067">ATP-binding</keyword>
<comment type="similarity">
    <text evidence="1 5">Belongs to the CoaE family.</text>
</comment>
<evidence type="ECO:0000313" key="8">
    <source>
        <dbReference type="Proteomes" id="UP000190198"/>
    </source>
</evidence>
<dbReference type="UniPathway" id="UPA00241">
    <property type="reaction ID" value="UER00356"/>
</dbReference>
<keyword evidence="5" id="KW-0963">Cytoplasm</keyword>
<comment type="subcellular location">
    <subcellularLocation>
        <location evidence="5">Cytoplasm</location>
    </subcellularLocation>
</comment>
<dbReference type="PANTHER" id="PTHR10695:SF46">
    <property type="entry name" value="BIFUNCTIONAL COENZYME A SYNTHASE-RELATED"/>
    <property type="match status" value="1"/>
</dbReference>
<dbReference type="CDD" id="cd02022">
    <property type="entry name" value="DPCK"/>
    <property type="match status" value="1"/>
</dbReference>
<sequence length="202" mass="22690">MLRVALTGGIASGKSVVTELFEKLGVEVIDTDLVSRELVEPGSPLLKQISEHFGEDVLDQSKALDRKKLRQRVFNNSEERIALEELLHPAIRQHVYERIAASDANYVIVAIPLLTETRYPYKLDRILVVDAPLQQQLARLMERDKLSGEAARKIVAAQSDRQARLAVADDVITNDGSIDALKQKVEELHKYYTQLSRTTSSK</sequence>
<protein>
    <recommendedName>
        <fullName evidence="5 6">Dephospho-CoA kinase</fullName>
        <ecNumber evidence="5 6">2.7.1.24</ecNumber>
    </recommendedName>
    <alternativeName>
        <fullName evidence="5">Dephosphocoenzyme A kinase</fullName>
    </alternativeName>
</protein>
<evidence type="ECO:0000256" key="1">
    <source>
        <dbReference type="ARBA" id="ARBA00009018"/>
    </source>
</evidence>
<comment type="caution">
    <text evidence="7">The sequence shown here is derived from an EMBL/GenBank/DDBJ whole genome shotgun (WGS) entry which is preliminary data.</text>
</comment>
<keyword evidence="2 5" id="KW-0547">Nucleotide-binding</keyword>
<comment type="pathway">
    <text evidence="5">Cofactor biosynthesis; coenzyme A biosynthesis; CoA from (R)-pantothenate: step 5/5.</text>
</comment>
<dbReference type="OrthoDB" id="9812943at2"/>
<dbReference type="GO" id="GO:0005524">
    <property type="term" value="F:ATP binding"/>
    <property type="evidence" value="ECO:0007669"/>
    <property type="project" value="UniProtKB-UniRule"/>
</dbReference>
<evidence type="ECO:0000256" key="4">
    <source>
        <dbReference type="ARBA" id="ARBA00022993"/>
    </source>
</evidence>
<dbReference type="PROSITE" id="PS51219">
    <property type="entry name" value="DPCK"/>
    <property type="match status" value="1"/>
</dbReference>
<name>A0A1T2LCD5_9GAMM</name>
<dbReference type="GO" id="GO:0005737">
    <property type="term" value="C:cytoplasm"/>
    <property type="evidence" value="ECO:0007669"/>
    <property type="project" value="UniProtKB-SubCell"/>
</dbReference>
<dbReference type="GO" id="GO:0015937">
    <property type="term" value="P:coenzyme A biosynthetic process"/>
    <property type="evidence" value="ECO:0007669"/>
    <property type="project" value="UniProtKB-UniRule"/>
</dbReference>
<reference evidence="7 8" key="1">
    <citation type="submission" date="2016-11" db="EMBL/GenBank/DDBJ databases">
        <title>Mixed transmission modes and dynamic genome evolution in an obligate animal-bacterial symbiosis.</title>
        <authorList>
            <person name="Russell S.L."/>
            <person name="Corbett-Detig R.B."/>
            <person name="Cavanaugh C.M."/>
        </authorList>
    </citation>
    <scope>NUCLEOTIDE SEQUENCE [LARGE SCALE GENOMIC DNA]</scope>
    <source>
        <strain evidence="7">Sp-SM6</strain>
    </source>
</reference>
<dbReference type="EMBL" id="MPRK01000024">
    <property type="protein sequence ID" value="OOZ42606.1"/>
    <property type="molecule type" value="Genomic_DNA"/>
</dbReference>
<dbReference type="Gene3D" id="3.40.50.300">
    <property type="entry name" value="P-loop containing nucleotide triphosphate hydrolases"/>
    <property type="match status" value="1"/>
</dbReference>
<dbReference type="EC" id="2.7.1.24" evidence="5 6"/>
<dbReference type="NCBIfam" id="TIGR00152">
    <property type="entry name" value="dephospho-CoA kinase"/>
    <property type="match status" value="1"/>
</dbReference>